<evidence type="ECO:0000256" key="5">
    <source>
        <dbReference type="ARBA" id="ARBA00023098"/>
    </source>
</evidence>
<dbReference type="PANTHER" id="PTHR43296">
    <property type="entry name" value="PEROXISOMAL 2,4-DIENOYL-COA REDUCTASE"/>
    <property type="match status" value="1"/>
</dbReference>
<evidence type="ECO:0000313" key="15">
    <source>
        <dbReference type="EMBL" id="CEK73338.1"/>
    </source>
</evidence>
<protein>
    <recommendedName>
        <fullName evidence="10">Peroxisomal 2,4-dienoyl-CoA reductase [(3E)-enoyl-CoA-producing]</fullName>
        <ecNumber evidence="9">1.3.1.124</ecNumber>
    </recommendedName>
    <alternativeName>
        <fullName evidence="11">2,4-dienoyl-CoA reductase 2</fullName>
    </alternativeName>
</protein>
<comment type="catalytic activity">
    <reaction evidence="12">
        <text>a (2E,4E)-dienoyl-CoA + NADPH + H(+) = a 4,5-saturated-(3E)-enoyl-CoA + NADP(+)</text>
        <dbReference type="Rhea" id="RHEA:45912"/>
        <dbReference type="ChEBI" id="CHEBI:15378"/>
        <dbReference type="ChEBI" id="CHEBI:57783"/>
        <dbReference type="ChEBI" id="CHEBI:58349"/>
        <dbReference type="ChEBI" id="CHEBI:85101"/>
        <dbReference type="ChEBI" id="CHEBI:85493"/>
        <dbReference type="EC" id="1.3.1.124"/>
    </reaction>
</comment>
<dbReference type="Pfam" id="PF13561">
    <property type="entry name" value="adh_short_C2"/>
    <property type="match status" value="1"/>
</dbReference>
<comment type="catalytic activity">
    <reaction evidence="13">
        <text>a (2E,4Z)-dienoyl-CoA + NADPH + H(+) = a 4,5-saturated-(3E)-enoyl-CoA + NADP(+)</text>
        <dbReference type="Rhea" id="RHEA:61892"/>
        <dbReference type="ChEBI" id="CHEBI:15378"/>
        <dbReference type="ChEBI" id="CHEBI:57783"/>
        <dbReference type="ChEBI" id="CHEBI:58349"/>
        <dbReference type="ChEBI" id="CHEBI:85099"/>
        <dbReference type="ChEBI" id="CHEBI:85493"/>
        <dbReference type="EC" id="1.3.1.124"/>
    </reaction>
</comment>
<comment type="subunit">
    <text evidence="8">Monomer, dimer and oligomer.</text>
</comment>
<sequence length="290" mass="31587">MAAQQEVPVEKCLTDYKYSFSKDLLRGKVAFITGGGSGICFTIAEIFMRHGCHTIIAGRKLDRLQLSSKSLSEATGCRSLPVQMDVRNPQNVMAAVDKALQEFGHIDILINGAAGNFLCPLEAMSFNAFKTVLEIDTLGTYNVSKVIFDKYFKDHGGVIINITAMLHHRGTILQAHVGSAKAAIETLTRHQAVEWGPKGIRVLCVAPGPIADTEGMNRLGRGLSSQELGRRAPIRRMGSKTEIAEICLFLVTDMAGLITSSTIEADGAHWLSDGSEEQQVEMYKAFVSKI</sequence>
<evidence type="ECO:0000256" key="7">
    <source>
        <dbReference type="ARBA" id="ARBA00025787"/>
    </source>
</evidence>
<evidence type="ECO:0000256" key="1">
    <source>
        <dbReference type="ARBA" id="ARBA00004275"/>
    </source>
</evidence>
<evidence type="ECO:0000256" key="14">
    <source>
        <dbReference type="ARBA" id="ARBA00048631"/>
    </source>
</evidence>
<evidence type="ECO:0000256" key="6">
    <source>
        <dbReference type="ARBA" id="ARBA00023140"/>
    </source>
</evidence>
<evidence type="ECO:0000256" key="11">
    <source>
        <dbReference type="ARBA" id="ARBA00030890"/>
    </source>
</evidence>
<dbReference type="InterPro" id="IPR002347">
    <property type="entry name" value="SDR_fam"/>
</dbReference>
<dbReference type="Gene3D" id="3.40.50.720">
    <property type="entry name" value="NAD(P)-binding Rossmann-like Domain"/>
    <property type="match status" value="1"/>
</dbReference>
<evidence type="ECO:0000256" key="8">
    <source>
        <dbReference type="ARBA" id="ARBA00025939"/>
    </source>
</evidence>
<dbReference type="GO" id="GO:0008670">
    <property type="term" value="F:2,4-dienoyl-CoA reductase (NADPH) activity"/>
    <property type="evidence" value="ECO:0007669"/>
    <property type="project" value="InterPro"/>
</dbReference>
<name>A0A0B6ZXM4_9EUPU</name>
<dbReference type="GO" id="GO:0005778">
    <property type="term" value="C:peroxisomal membrane"/>
    <property type="evidence" value="ECO:0007669"/>
    <property type="project" value="UniProtKB-ARBA"/>
</dbReference>
<dbReference type="InterPro" id="IPR036291">
    <property type="entry name" value="NAD(P)-bd_dom_sf"/>
</dbReference>
<keyword evidence="3" id="KW-0521">NADP</keyword>
<organism evidence="15">
    <name type="scientific">Arion vulgaris</name>
    <dbReference type="NCBI Taxonomy" id="1028688"/>
    <lineage>
        <taxon>Eukaryota</taxon>
        <taxon>Metazoa</taxon>
        <taxon>Spiralia</taxon>
        <taxon>Lophotrochozoa</taxon>
        <taxon>Mollusca</taxon>
        <taxon>Gastropoda</taxon>
        <taxon>Heterobranchia</taxon>
        <taxon>Euthyneura</taxon>
        <taxon>Panpulmonata</taxon>
        <taxon>Eupulmonata</taxon>
        <taxon>Stylommatophora</taxon>
        <taxon>Helicina</taxon>
        <taxon>Arionoidea</taxon>
        <taxon>Arionidae</taxon>
        <taxon>Arion</taxon>
    </lineage>
</organism>
<dbReference type="EC" id="1.3.1.124" evidence="9"/>
<proteinExistence type="inferred from homology"/>
<keyword evidence="2" id="KW-0276">Fatty acid metabolism</keyword>
<dbReference type="PRINTS" id="PR00081">
    <property type="entry name" value="GDHRDH"/>
</dbReference>
<keyword evidence="6" id="KW-0576">Peroxisome</keyword>
<evidence type="ECO:0000256" key="4">
    <source>
        <dbReference type="ARBA" id="ARBA00023002"/>
    </source>
</evidence>
<comment type="similarity">
    <text evidence="7">Belongs to the short-chain dehydrogenases/reductases (SDR) family. 2,4-dienoyl-CoA reductase subfamily.</text>
</comment>
<keyword evidence="5" id="KW-0443">Lipid metabolism</keyword>
<dbReference type="PANTHER" id="PTHR43296:SF2">
    <property type="entry name" value="PEROXISOMAL 2,4-DIENOYL-COA REDUCTASE [(3E)-ENOYL-COA-PRODUCING]"/>
    <property type="match status" value="1"/>
</dbReference>
<keyword evidence="4" id="KW-0560">Oxidoreductase</keyword>
<evidence type="ECO:0000256" key="2">
    <source>
        <dbReference type="ARBA" id="ARBA00022832"/>
    </source>
</evidence>
<reference evidence="15" key="1">
    <citation type="submission" date="2014-12" db="EMBL/GenBank/DDBJ databases">
        <title>Insight into the proteome of Arion vulgaris.</title>
        <authorList>
            <person name="Aradska J."/>
            <person name="Bulat T."/>
            <person name="Smidak R."/>
            <person name="Sarate P."/>
            <person name="Gangsoo J."/>
            <person name="Sialana F."/>
            <person name="Bilban M."/>
            <person name="Lubec G."/>
        </authorList>
    </citation>
    <scope>NUCLEOTIDE SEQUENCE</scope>
    <source>
        <tissue evidence="15">Skin</tissue>
    </source>
</reference>
<comment type="catalytic activity">
    <reaction evidence="14">
        <text>(2E,4Z,7Z,10Z,13Z,16Z,19Z)-docosaheptaenoyl-CoA + NADPH + H(+) = (3E,7Z,10Z,13Z,16Z,19Z)-docosahexaenoyl-CoA + NADP(+)</text>
        <dbReference type="Rhea" id="RHEA:44920"/>
        <dbReference type="ChEBI" id="CHEBI:15378"/>
        <dbReference type="ChEBI" id="CHEBI:57783"/>
        <dbReference type="ChEBI" id="CHEBI:58349"/>
        <dbReference type="ChEBI" id="CHEBI:77559"/>
        <dbReference type="ChEBI" id="CHEBI:84791"/>
    </reaction>
</comment>
<gene>
    <name evidence="15" type="primary">ORF86317</name>
</gene>
<evidence type="ECO:0000256" key="9">
    <source>
        <dbReference type="ARBA" id="ARBA00026117"/>
    </source>
</evidence>
<evidence type="ECO:0000256" key="12">
    <source>
        <dbReference type="ARBA" id="ARBA00048009"/>
    </source>
</evidence>
<dbReference type="CDD" id="cd05369">
    <property type="entry name" value="TER_DECR_SDR_a"/>
    <property type="match status" value="1"/>
</dbReference>
<dbReference type="SUPFAM" id="SSF51735">
    <property type="entry name" value="NAD(P)-binding Rossmann-fold domains"/>
    <property type="match status" value="1"/>
</dbReference>
<dbReference type="EMBL" id="HACG01026473">
    <property type="protein sequence ID" value="CEK73338.1"/>
    <property type="molecule type" value="Transcribed_RNA"/>
</dbReference>
<dbReference type="AlphaFoldDB" id="A0A0B6ZXM4"/>
<evidence type="ECO:0000256" key="10">
    <source>
        <dbReference type="ARBA" id="ARBA00026221"/>
    </source>
</evidence>
<dbReference type="InterPro" id="IPR045017">
    <property type="entry name" value="DECR2-like"/>
</dbReference>
<dbReference type="FunFam" id="3.40.50.720:FF:000477">
    <property type="entry name" value="Peroxisomal 2,4-dienoyl-CoA reductase"/>
    <property type="match status" value="1"/>
</dbReference>
<accession>A0A0B6ZXM4</accession>
<evidence type="ECO:0000256" key="3">
    <source>
        <dbReference type="ARBA" id="ARBA00022857"/>
    </source>
</evidence>
<evidence type="ECO:0000256" key="13">
    <source>
        <dbReference type="ARBA" id="ARBA00048340"/>
    </source>
</evidence>
<dbReference type="GO" id="GO:0009062">
    <property type="term" value="P:fatty acid catabolic process"/>
    <property type="evidence" value="ECO:0007669"/>
    <property type="project" value="InterPro"/>
</dbReference>
<comment type="subcellular location">
    <subcellularLocation>
        <location evidence="1">Peroxisome</location>
    </subcellularLocation>
</comment>